<proteinExistence type="predicted"/>
<dbReference type="OrthoDB" id="427138at2759"/>
<gene>
    <name evidence="1" type="ORF">PGLA1383_LOCUS45258</name>
</gene>
<dbReference type="AlphaFoldDB" id="A0A813GNE7"/>
<name>A0A813GNE7_POLGL</name>
<accession>A0A813GNE7</accession>
<comment type="caution">
    <text evidence="1">The sequence shown here is derived from an EMBL/GenBank/DDBJ whole genome shotgun (WGS) entry which is preliminary data.</text>
</comment>
<protein>
    <recommendedName>
        <fullName evidence="3">EF-hand domain-containing protein</fullName>
    </recommendedName>
</protein>
<organism evidence="1 2">
    <name type="scientific">Polarella glacialis</name>
    <name type="common">Dinoflagellate</name>
    <dbReference type="NCBI Taxonomy" id="89957"/>
    <lineage>
        <taxon>Eukaryota</taxon>
        <taxon>Sar</taxon>
        <taxon>Alveolata</taxon>
        <taxon>Dinophyceae</taxon>
        <taxon>Suessiales</taxon>
        <taxon>Suessiaceae</taxon>
        <taxon>Polarella</taxon>
    </lineage>
</organism>
<evidence type="ECO:0000313" key="1">
    <source>
        <dbReference type="EMBL" id="CAE8628651.1"/>
    </source>
</evidence>
<dbReference type="EMBL" id="CAJNNV010029449">
    <property type="protein sequence ID" value="CAE8628651.1"/>
    <property type="molecule type" value="Genomic_DNA"/>
</dbReference>
<keyword evidence="2" id="KW-1185">Reference proteome</keyword>
<reference evidence="1" key="1">
    <citation type="submission" date="2021-02" db="EMBL/GenBank/DDBJ databases">
        <authorList>
            <person name="Dougan E. K."/>
            <person name="Rhodes N."/>
            <person name="Thang M."/>
            <person name="Chan C."/>
        </authorList>
    </citation>
    <scope>NUCLEOTIDE SEQUENCE</scope>
</reference>
<dbReference type="Proteomes" id="UP000654075">
    <property type="component" value="Unassembled WGS sequence"/>
</dbReference>
<sequence>MVFGGGLCFFGGEYFMSIAAAEAFRNFGGKQLLEELAICWDQALLVEAANVIDDKLDDDKNGIVDVEELGYNELINRKAKMAMIAITRPDRLMNATQYLFSAYIAVIATLKMQFARTVAIALGIAEMLELPACQVFGPVLAMLYGKDLQHWVSPTIITTIKVIAVVVASYIQAIISAFYSGLRGGRLVGEGFVNAFGNYLPDSVVAKKEL</sequence>
<evidence type="ECO:0008006" key="3">
    <source>
        <dbReference type="Google" id="ProtNLM"/>
    </source>
</evidence>
<evidence type="ECO:0000313" key="2">
    <source>
        <dbReference type="Proteomes" id="UP000654075"/>
    </source>
</evidence>